<keyword evidence="2" id="KW-1185">Reference proteome</keyword>
<evidence type="ECO:0000313" key="1">
    <source>
        <dbReference type="EMBL" id="GIM72102.1"/>
    </source>
</evidence>
<evidence type="ECO:0000313" key="2">
    <source>
        <dbReference type="Proteomes" id="UP000681340"/>
    </source>
</evidence>
<proteinExistence type="predicted"/>
<comment type="caution">
    <text evidence="1">The sequence shown here is derived from an EMBL/GenBank/DDBJ whole genome shotgun (WGS) entry which is preliminary data.</text>
</comment>
<dbReference type="EMBL" id="BOQL01000039">
    <property type="protein sequence ID" value="GIM72102.1"/>
    <property type="molecule type" value="Genomic_DNA"/>
</dbReference>
<protein>
    <submittedName>
        <fullName evidence="1">Uncharacterized protein</fullName>
    </submittedName>
</protein>
<sequence length="71" mass="7670">MIGAMQTRDRQWRVEAVRPGERDYFRLIHGDNIVDGLVIASLQRLLAEAGVDMADLVEADTTPMSGAAGAA</sequence>
<organism evidence="1 2">
    <name type="scientific">Actinoplanes auranticolor</name>
    <dbReference type="NCBI Taxonomy" id="47988"/>
    <lineage>
        <taxon>Bacteria</taxon>
        <taxon>Bacillati</taxon>
        <taxon>Actinomycetota</taxon>
        <taxon>Actinomycetes</taxon>
        <taxon>Micromonosporales</taxon>
        <taxon>Micromonosporaceae</taxon>
        <taxon>Actinoplanes</taxon>
    </lineage>
</organism>
<gene>
    <name evidence="1" type="ORF">Aau02nite_49220</name>
</gene>
<accession>A0A919VQE5</accession>
<reference evidence="1" key="1">
    <citation type="submission" date="2021-03" db="EMBL/GenBank/DDBJ databases">
        <title>Whole genome shotgun sequence of Actinoplanes auranticolor NBRC 12245.</title>
        <authorList>
            <person name="Komaki H."/>
            <person name="Tamura T."/>
        </authorList>
    </citation>
    <scope>NUCLEOTIDE SEQUENCE</scope>
    <source>
        <strain evidence="1">NBRC 12245</strain>
    </source>
</reference>
<dbReference type="Proteomes" id="UP000681340">
    <property type="component" value="Unassembled WGS sequence"/>
</dbReference>
<dbReference type="AlphaFoldDB" id="A0A919VQE5"/>
<name>A0A919VQE5_9ACTN</name>